<keyword evidence="10" id="KW-1185">Reference proteome</keyword>
<organism evidence="9 10">
    <name type="scientific">Aquabacterium lacunae</name>
    <dbReference type="NCBI Taxonomy" id="2528630"/>
    <lineage>
        <taxon>Bacteria</taxon>
        <taxon>Pseudomonadati</taxon>
        <taxon>Pseudomonadota</taxon>
        <taxon>Betaproteobacteria</taxon>
        <taxon>Burkholderiales</taxon>
        <taxon>Aquabacterium</taxon>
    </lineage>
</organism>
<dbReference type="EC" id="3.1.1.31" evidence="5 7"/>
<evidence type="ECO:0000256" key="4">
    <source>
        <dbReference type="ARBA" id="ARBA00010662"/>
    </source>
</evidence>
<proteinExistence type="inferred from homology"/>
<protein>
    <recommendedName>
        <fullName evidence="6 7">6-phosphogluconolactonase</fullName>
        <shortName evidence="7">6PGL</shortName>
        <ecNumber evidence="5 7">3.1.1.31</ecNumber>
    </recommendedName>
</protein>
<comment type="pathway">
    <text evidence="3 7">Carbohydrate degradation; pentose phosphate pathway; D-ribulose 5-phosphate from D-glucose 6-phosphate (oxidative stage): step 2/3.</text>
</comment>
<dbReference type="GO" id="GO:0006098">
    <property type="term" value="P:pentose-phosphate shunt"/>
    <property type="evidence" value="ECO:0007669"/>
    <property type="project" value="UniProtKB-UniPathway"/>
</dbReference>
<dbReference type="InterPro" id="IPR039104">
    <property type="entry name" value="6PGL"/>
</dbReference>
<evidence type="ECO:0000313" key="10">
    <source>
        <dbReference type="Proteomes" id="UP000292120"/>
    </source>
</evidence>
<comment type="catalytic activity">
    <reaction evidence="1 7">
        <text>6-phospho-D-glucono-1,5-lactone + H2O = 6-phospho-D-gluconate + H(+)</text>
        <dbReference type="Rhea" id="RHEA:12556"/>
        <dbReference type="ChEBI" id="CHEBI:15377"/>
        <dbReference type="ChEBI" id="CHEBI:15378"/>
        <dbReference type="ChEBI" id="CHEBI:57955"/>
        <dbReference type="ChEBI" id="CHEBI:58759"/>
        <dbReference type="EC" id="3.1.1.31"/>
    </reaction>
</comment>
<dbReference type="SUPFAM" id="SSF100950">
    <property type="entry name" value="NagB/RpiA/CoA transferase-like"/>
    <property type="match status" value="1"/>
</dbReference>
<comment type="similarity">
    <text evidence="4 7">Belongs to the glucosamine/galactosamine-6-phosphate isomerase family. 6-phosphogluconolactonase subfamily.</text>
</comment>
<evidence type="ECO:0000313" key="9">
    <source>
        <dbReference type="EMBL" id="TBO32815.1"/>
    </source>
</evidence>
<dbReference type="GO" id="GO:0017057">
    <property type="term" value="F:6-phosphogluconolactonase activity"/>
    <property type="evidence" value="ECO:0007669"/>
    <property type="project" value="UniProtKB-UniRule"/>
</dbReference>
<evidence type="ECO:0000256" key="1">
    <source>
        <dbReference type="ARBA" id="ARBA00000832"/>
    </source>
</evidence>
<dbReference type="Pfam" id="PF01182">
    <property type="entry name" value="Glucosamine_iso"/>
    <property type="match status" value="1"/>
</dbReference>
<dbReference type="PANTHER" id="PTHR11054:SF0">
    <property type="entry name" value="6-PHOSPHOGLUCONOLACTONASE"/>
    <property type="match status" value="1"/>
</dbReference>
<evidence type="ECO:0000259" key="8">
    <source>
        <dbReference type="Pfam" id="PF01182"/>
    </source>
</evidence>
<evidence type="ECO:0000256" key="2">
    <source>
        <dbReference type="ARBA" id="ARBA00002681"/>
    </source>
</evidence>
<comment type="function">
    <text evidence="2 7">Hydrolysis of 6-phosphogluconolactone to 6-phosphogluconate.</text>
</comment>
<dbReference type="AlphaFoldDB" id="A0A4Q9H494"/>
<dbReference type="UniPathway" id="UPA00115">
    <property type="reaction ID" value="UER00409"/>
</dbReference>
<evidence type="ECO:0000256" key="5">
    <source>
        <dbReference type="ARBA" id="ARBA00013198"/>
    </source>
</evidence>
<accession>A0A4Q9H494</accession>
<evidence type="ECO:0000256" key="3">
    <source>
        <dbReference type="ARBA" id="ARBA00004961"/>
    </source>
</evidence>
<comment type="caution">
    <text evidence="9">The sequence shown here is derived from an EMBL/GenBank/DDBJ whole genome shotgun (WGS) entry which is preliminary data.</text>
</comment>
<evidence type="ECO:0000256" key="6">
    <source>
        <dbReference type="ARBA" id="ARBA00020337"/>
    </source>
</evidence>
<evidence type="ECO:0000256" key="7">
    <source>
        <dbReference type="RuleBase" id="RU365095"/>
    </source>
</evidence>
<dbReference type="EMBL" id="SIXI01000002">
    <property type="protein sequence ID" value="TBO32815.1"/>
    <property type="molecule type" value="Genomic_DNA"/>
</dbReference>
<dbReference type="RefSeq" id="WP_130967025.1">
    <property type="nucleotide sequence ID" value="NZ_SIXI01000002.1"/>
</dbReference>
<dbReference type="PANTHER" id="PTHR11054">
    <property type="entry name" value="6-PHOSPHOGLUCONOLACTONASE"/>
    <property type="match status" value="1"/>
</dbReference>
<dbReference type="Gene3D" id="3.40.50.1360">
    <property type="match status" value="1"/>
</dbReference>
<reference evidence="9 10" key="1">
    <citation type="submission" date="2019-02" db="EMBL/GenBank/DDBJ databases">
        <title>Aquabacterium sp. strain KMB7.</title>
        <authorList>
            <person name="Chen W.-M."/>
        </authorList>
    </citation>
    <scope>NUCLEOTIDE SEQUENCE [LARGE SCALE GENOMIC DNA]</scope>
    <source>
        <strain evidence="9 10">KMB7</strain>
    </source>
</reference>
<dbReference type="OrthoDB" id="9810967at2"/>
<dbReference type="InterPro" id="IPR037171">
    <property type="entry name" value="NagB/RpiA_transferase-like"/>
</dbReference>
<dbReference type="Proteomes" id="UP000292120">
    <property type="component" value="Unassembled WGS sequence"/>
</dbReference>
<dbReference type="GO" id="GO:0005975">
    <property type="term" value="P:carbohydrate metabolic process"/>
    <property type="evidence" value="ECO:0007669"/>
    <property type="project" value="UniProtKB-UniRule"/>
</dbReference>
<feature type="domain" description="Glucosamine/galactosamine-6-phosphate isomerase" evidence="8">
    <location>
        <begin position="16"/>
        <end position="213"/>
    </location>
</feature>
<dbReference type="InterPro" id="IPR005900">
    <property type="entry name" value="6-phosphogluconolactonase_DevB"/>
</dbReference>
<keyword evidence="7 9" id="KW-0378">Hydrolase</keyword>
<gene>
    <name evidence="7 9" type="primary">pgl</name>
    <name evidence="9" type="ORF">EYS42_06490</name>
</gene>
<sequence>MPCLSVHASPVLHTRPDAHALAHAVAQAVAVGLQEALSAGRRASLVVSGGKTPVAMWQVLRDLPLEWARVDITLADERWVSPDHPDSNGGLVQQHLLQGRAASACWWPLYNGLPLAEALSVQEALFRAHWRQPFDVVVLGMGADAHTASWFPGGQWPEGTGWFMEVPAPAAPNVAQPRLSFTPAALLGARHLLVHTQGADRQAVLAQAMMPPPEGVEAQAQWVSQLPIARALWGRERAREPLALPPTAVYFAP</sequence>
<dbReference type="CDD" id="cd01400">
    <property type="entry name" value="6PGL"/>
    <property type="match status" value="1"/>
</dbReference>
<name>A0A4Q9H494_9BURK</name>
<dbReference type="NCBIfam" id="TIGR01198">
    <property type="entry name" value="pgl"/>
    <property type="match status" value="1"/>
</dbReference>
<dbReference type="InterPro" id="IPR006148">
    <property type="entry name" value="Glc/Gal-6P_isomerase"/>
</dbReference>